<dbReference type="SUPFAM" id="SSF49265">
    <property type="entry name" value="Fibronectin type III"/>
    <property type="match status" value="1"/>
</dbReference>
<keyword evidence="4" id="KW-0325">Glycoprotein</keyword>
<keyword evidence="11" id="KW-1185">Reference proteome</keyword>
<dbReference type="SMART" id="SM00409">
    <property type="entry name" value="IG"/>
    <property type="match status" value="8"/>
</dbReference>
<dbReference type="GO" id="GO:0005911">
    <property type="term" value="C:cell-cell junction"/>
    <property type="evidence" value="ECO:0007669"/>
    <property type="project" value="TreeGrafter"/>
</dbReference>
<gene>
    <name evidence="10" type="ORF">DPMN_139809</name>
</gene>
<evidence type="ECO:0000256" key="1">
    <source>
        <dbReference type="ARBA" id="ARBA00004479"/>
    </source>
</evidence>
<keyword evidence="6" id="KW-0812">Transmembrane</keyword>
<keyword evidence="6" id="KW-1133">Transmembrane helix</keyword>
<dbReference type="Pfam" id="PF00047">
    <property type="entry name" value="ig"/>
    <property type="match status" value="1"/>
</dbReference>
<feature type="chain" id="PRO_5039592781" evidence="7">
    <location>
        <begin position="18"/>
        <end position="1095"/>
    </location>
</feature>
<feature type="domain" description="Ig-like" evidence="8">
    <location>
        <begin position="444"/>
        <end position="524"/>
    </location>
</feature>
<comment type="caution">
    <text evidence="10">The sequence shown here is derived from an EMBL/GenBank/DDBJ whole genome shotgun (WGS) entry which is preliminary data.</text>
</comment>
<feature type="domain" description="Ig-like" evidence="8">
    <location>
        <begin position="534"/>
        <end position="611"/>
    </location>
</feature>
<dbReference type="Pfam" id="PF00041">
    <property type="entry name" value="fn3"/>
    <property type="match status" value="1"/>
</dbReference>
<keyword evidence="5" id="KW-0393">Immunoglobulin domain</keyword>
<dbReference type="EMBL" id="JAIWYP010000006">
    <property type="protein sequence ID" value="KAH3811399.1"/>
    <property type="molecule type" value="Genomic_DNA"/>
</dbReference>
<dbReference type="SMART" id="SM00060">
    <property type="entry name" value="FN3"/>
    <property type="match status" value="1"/>
</dbReference>
<dbReference type="PANTHER" id="PTHR11640">
    <property type="entry name" value="NEPHRIN"/>
    <property type="match status" value="1"/>
</dbReference>
<dbReference type="InterPro" id="IPR013162">
    <property type="entry name" value="CD80_C2-set"/>
</dbReference>
<dbReference type="AlphaFoldDB" id="A0A9D4JIF7"/>
<feature type="domain" description="Ig-like" evidence="8">
    <location>
        <begin position="134"/>
        <end position="229"/>
    </location>
</feature>
<dbReference type="PROSITE" id="PS50835">
    <property type="entry name" value="IG_LIKE"/>
    <property type="match status" value="6"/>
</dbReference>
<feature type="domain" description="Ig-like" evidence="8">
    <location>
        <begin position="19"/>
        <end position="120"/>
    </location>
</feature>
<proteinExistence type="predicted"/>
<dbReference type="Gene3D" id="2.60.40.10">
    <property type="entry name" value="Immunoglobulins"/>
    <property type="match status" value="8"/>
</dbReference>
<dbReference type="InterPro" id="IPR036116">
    <property type="entry name" value="FN3_sf"/>
</dbReference>
<protein>
    <submittedName>
        <fullName evidence="10">Uncharacterized protein</fullName>
    </submittedName>
</protein>
<sequence length="1095" mass="121707">MKLLIICVFIWIANNDANPCSVRLTSKLKTVNLGTNITLTCHVCNISKLSRIDYFNNTDKRIASVVLGFPSIVDKHLHALKVTQYGEAISEVDLTIYNFSSSSVGEYKCLIDNVIKSSLSLNYAVAVEYVTLTPTTPTYSVLSNASFAKLKCATSVSRPIPTITWYTNNRMYLNGFSENVELTVNSSSETIGDVTTSTLNITHITAYHGAKFYCNASNGYGEIQSSKLTIDVLTFPTKPQILYNESSVDESISILQNDTLHLQCLSSGNPTPNITWSLPDKTRVPNKFLTMENINVYNQGLFTCTAESTLLPTDLSGLTLSNRTELHVQVFHAPLFPLCLIGNTNVTLNAIRSVNGEPFGIKCTSQSTPPASNYTWILPTGEKQNGQQLRLQFASNETYNLEVTNIMNATFSHQIVIGKFELSFTFDILYSVTELFIFYQDLNPRLINSPSITLVRGRTISLRCYAKANPIASYVWSSNGYTYSNEAYLNTTIIDMTIVQCLAMNTLDPTAREPRTTSSSRNITINVLYAPEKPTVDIHTCGLNRASNEVKVIQGNSVNITCTTNSRPNPTYSWIPGEFGNGDSFVISSVQREHSGSYICKVENEMNTTFDGTIKGQNQFDFQIDVLESVAILPIGNYTVLLNQTMFVTCPYKPGNPAETRFTWFHANSSTIGSYQNLSLPRVQLKDEGFYKCRVNNTMEPTGCSTKEAYKETTFFMDVQYPVQIRSLYAFGLNVTSKITISERQTVKLLCEAEGDPVARLQLTNITNKGNERLLVEANNNTIFATVVKAKCEYDMGVYQCKGKNEHNEIQQVRELEITITCSPRPSPFSPPIATLYRRRNASAILTFTIVANPPPIDASAYVWRKQVVDKWATLHNNSRFQVRVRNDSLQTNLSISQLQIDDFTNYSVRVNNSLGSTEQTFVIRANEQPSVPQQLLAVDTMVTESSLTVQWTPGFNGGEDQWFIIGYKKAADESWTYINVSSTVTQLSIRELVAGTKYDIKMYATNIIGKSDETTVLSVTTQPDISDNGSSPSVGAAVGGSVAGTLVAVILAVLWKYRKAFKRKPGEAAHYDDLFNRQSPANKPVRDTCGNFFS</sequence>
<dbReference type="GO" id="GO:0005886">
    <property type="term" value="C:plasma membrane"/>
    <property type="evidence" value="ECO:0007669"/>
    <property type="project" value="TreeGrafter"/>
</dbReference>
<feature type="domain" description="Ig-like" evidence="8">
    <location>
        <begin position="239"/>
        <end position="316"/>
    </location>
</feature>
<dbReference type="SMART" id="SM00408">
    <property type="entry name" value="IGc2"/>
    <property type="match status" value="6"/>
</dbReference>
<evidence type="ECO:0000259" key="8">
    <source>
        <dbReference type="PROSITE" id="PS50835"/>
    </source>
</evidence>
<organism evidence="10 11">
    <name type="scientific">Dreissena polymorpha</name>
    <name type="common">Zebra mussel</name>
    <name type="synonym">Mytilus polymorpha</name>
    <dbReference type="NCBI Taxonomy" id="45954"/>
    <lineage>
        <taxon>Eukaryota</taxon>
        <taxon>Metazoa</taxon>
        <taxon>Spiralia</taxon>
        <taxon>Lophotrochozoa</taxon>
        <taxon>Mollusca</taxon>
        <taxon>Bivalvia</taxon>
        <taxon>Autobranchia</taxon>
        <taxon>Heteroconchia</taxon>
        <taxon>Euheterodonta</taxon>
        <taxon>Imparidentia</taxon>
        <taxon>Neoheterodontei</taxon>
        <taxon>Myida</taxon>
        <taxon>Dreissenoidea</taxon>
        <taxon>Dreissenidae</taxon>
        <taxon>Dreissena</taxon>
    </lineage>
</organism>
<feature type="domain" description="Fibronectin type-III" evidence="9">
    <location>
        <begin position="932"/>
        <end position="1025"/>
    </location>
</feature>
<name>A0A9D4JIF7_DREPO</name>
<dbReference type="InterPro" id="IPR013783">
    <property type="entry name" value="Ig-like_fold"/>
</dbReference>
<dbReference type="GO" id="GO:0098609">
    <property type="term" value="P:cell-cell adhesion"/>
    <property type="evidence" value="ECO:0007669"/>
    <property type="project" value="TreeGrafter"/>
</dbReference>
<evidence type="ECO:0000259" key="9">
    <source>
        <dbReference type="PROSITE" id="PS50853"/>
    </source>
</evidence>
<dbReference type="InterPro" id="IPR036179">
    <property type="entry name" value="Ig-like_dom_sf"/>
</dbReference>
<dbReference type="GO" id="GO:0050839">
    <property type="term" value="F:cell adhesion molecule binding"/>
    <property type="evidence" value="ECO:0007669"/>
    <property type="project" value="TreeGrafter"/>
</dbReference>
<evidence type="ECO:0000313" key="11">
    <source>
        <dbReference type="Proteomes" id="UP000828390"/>
    </source>
</evidence>
<feature type="domain" description="Ig-like" evidence="8">
    <location>
        <begin position="628"/>
        <end position="714"/>
    </location>
</feature>
<dbReference type="SUPFAM" id="SSF48726">
    <property type="entry name" value="Immunoglobulin"/>
    <property type="match status" value="7"/>
</dbReference>
<keyword evidence="3" id="KW-1015">Disulfide bond</keyword>
<dbReference type="InterPro" id="IPR003961">
    <property type="entry name" value="FN3_dom"/>
</dbReference>
<evidence type="ECO:0000313" key="10">
    <source>
        <dbReference type="EMBL" id="KAH3811399.1"/>
    </source>
</evidence>
<dbReference type="PANTHER" id="PTHR11640:SF164">
    <property type="entry name" value="MAM DOMAIN-CONTAINING GLYCOSYLPHOSPHATIDYLINOSITOL ANCHOR PROTEIN 1"/>
    <property type="match status" value="1"/>
</dbReference>
<keyword evidence="7" id="KW-0732">Signal</keyword>
<keyword evidence="2 6" id="KW-0472">Membrane</keyword>
<accession>A0A9D4JIF7</accession>
<dbReference type="InterPro" id="IPR051275">
    <property type="entry name" value="Cell_adhesion_signaling"/>
</dbReference>
<dbReference type="Proteomes" id="UP000828390">
    <property type="component" value="Unassembled WGS sequence"/>
</dbReference>
<evidence type="ECO:0000256" key="3">
    <source>
        <dbReference type="ARBA" id="ARBA00023157"/>
    </source>
</evidence>
<evidence type="ECO:0000256" key="6">
    <source>
        <dbReference type="SAM" id="Phobius"/>
    </source>
</evidence>
<comment type="subcellular location">
    <subcellularLocation>
        <location evidence="1">Membrane</location>
        <topology evidence="1">Single-pass type I membrane protein</topology>
    </subcellularLocation>
</comment>
<feature type="signal peptide" evidence="7">
    <location>
        <begin position="1"/>
        <end position="17"/>
    </location>
</feature>
<dbReference type="PROSITE" id="PS50853">
    <property type="entry name" value="FN3"/>
    <property type="match status" value="1"/>
</dbReference>
<reference evidence="10" key="2">
    <citation type="submission" date="2020-11" db="EMBL/GenBank/DDBJ databases">
        <authorList>
            <person name="McCartney M.A."/>
            <person name="Auch B."/>
            <person name="Kono T."/>
            <person name="Mallez S."/>
            <person name="Becker A."/>
            <person name="Gohl D.M."/>
            <person name="Silverstein K.A.T."/>
            <person name="Koren S."/>
            <person name="Bechman K.B."/>
            <person name="Herman A."/>
            <person name="Abrahante J.E."/>
            <person name="Garbe J."/>
        </authorList>
    </citation>
    <scope>NUCLEOTIDE SEQUENCE</scope>
    <source>
        <strain evidence="10">Duluth1</strain>
        <tissue evidence="10">Whole animal</tissue>
    </source>
</reference>
<evidence type="ECO:0000256" key="5">
    <source>
        <dbReference type="ARBA" id="ARBA00023319"/>
    </source>
</evidence>
<dbReference type="CDD" id="cd00063">
    <property type="entry name" value="FN3"/>
    <property type="match status" value="1"/>
</dbReference>
<dbReference type="InterPro" id="IPR003598">
    <property type="entry name" value="Ig_sub2"/>
</dbReference>
<evidence type="ECO:0000256" key="7">
    <source>
        <dbReference type="SAM" id="SignalP"/>
    </source>
</evidence>
<feature type="transmembrane region" description="Helical" evidence="6">
    <location>
        <begin position="1035"/>
        <end position="1056"/>
    </location>
</feature>
<evidence type="ECO:0000256" key="4">
    <source>
        <dbReference type="ARBA" id="ARBA00023180"/>
    </source>
</evidence>
<dbReference type="Pfam" id="PF08205">
    <property type="entry name" value="C2-set_2"/>
    <property type="match status" value="1"/>
</dbReference>
<dbReference type="InterPro" id="IPR003599">
    <property type="entry name" value="Ig_sub"/>
</dbReference>
<dbReference type="Pfam" id="PF13927">
    <property type="entry name" value="Ig_3"/>
    <property type="match status" value="2"/>
</dbReference>
<dbReference type="CDD" id="cd00096">
    <property type="entry name" value="Ig"/>
    <property type="match status" value="1"/>
</dbReference>
<dbReference type="InterPro" id="IPR007110">
    <property type="entry name" value="Ig-like_dom"/>
</dbReference>
<dbReference type="InterPro" id="IPR013151">
    <property type="entry name" value="Immunoglobulin_dom"/>
</dbReference>
<evidence type="ECO:0000256" key="2">
    <source>
        <dbReference type="ARBA" id="ARBA00023136"/>
    </source>
</evidence>
<reference evidence="10" key="1">
    <citation type="journal article" date="2019" name="bioRxiv">
        <title>The Genome of the Zebra Mussel, Dreissena polymorpha: A Resource for Invasive Species Research.</title>
        <authorList>
            <person name="McCartney M.A."/>
            <person name="Auch B."/>
            <person name="Kono T."/>
            <person name="Mallez S."/>
            <person name="Zhang Y."/>
            <person name="Obille A."/>
            <person name="Becker A."/>
            <person name="Abrahante J.E."/>
            <person name="Garbe J."/>
            <person name="Badalamenti J.P."/>
            <person name="Herman A."/>
            <person name="Mangelson H."/>
            <person name="Liachko I."/>
            <person name="Sullivan S."/>
            <person name="Sone E.D."/>
            <person name="Koren S."/>
            <person name="Silverstein K.A.T."/>
            <person name="Beckman K.B."/>
            <person name="Gohl D.M."/>
        </authorList>
    </citation>
    <scope>NUCLEOTIDE SEQUENCE</scope>
    <source>
        <strain evidence="10">Duluth1</strain>
        <tissue evidence="10">Whole animal</tissue>
    </source>
</reference>